<proteinExistence type="predicted"/>
<protein>
    <submittedName>
        <fullName evidence="2">DUF2087 domain-containing protein</fullName>
    </submittedName>
</protein>
<dbReference type="RefSeq" id="WP_327428831.1">
    <property type="nucleotide sequence ID" value="NZ_JBHTBI010000001.1"/>
</dbReference>
<dbReference type="Proteomes" id="UP001596957">
    <property type="component" value="Unassembled WGS sequence"/>
</dbReference>
<feature type="domain" description="DUF2087" evidence="1">
    <location>
        <begin position="108"/>
        <end position="179"/>
    </location>
</feature>
<comment type="caution">
    <text evidence="2">The sequence shown here is derived from an EMBL/GenBank/DDBJ whole genome shotgun (WGS) entry which is preliminary data.</text>
</comment>
<organism evidence="2 3">
    <name type="scientific">Streptomyces lutosisoli</name>
    <dbReference type="NCBI Taxonomy" id="2665721"/>
    <lineage>
        <taxon>Bacteria</taxon>
        <taxon>Bacillati</taxon>
        <taxon>Actinomycetota</taxon>
        <taxon>Actinomycetes</taxon>
        <taxon>Kitasatosporales</taxon>
        <taxon>Streptomycetaceae</taxon>
        <taxon>Streptomyces</taxon>
    </lineage>
</organism>
<evidence type="ECO:0000259" key="1">
    <source>
        <dbReference type="Pfam" id="PF09860"/>
    </source>
</evidence>
<keyword evidence="3" id="KW-1185">Reference proteome</keyword>
<dbReference type="InterPro" id="IPR018656">
    <property type="entry name" value="DUF2087"/>
</dbReference>
<name>A0ABW2VMQ9_9ACTN</name>
<gene>
    <name evidence="2" type="ORF">ACFQZP_22110</name>
</gene>
<evidence type="ECO:0000313" key="3">
    <source>
        <dbReference type="Proteomes" id="UP001596957"/>
    </source>
</evidence>
<evidence type="ECO:0000313" key="2">
    <source>
        <dbReference type="EMBL" id="MFD0284321.1"/>
    </source>
</evidence>
<reference evidence="3" key="1">
    <citation type="journal article" date="2019" name="Int. J. Syst. Evol. Microbiol.">
        <title>The Global Catalogue of Microorganisms (GCM) 10K type strain sequencing project: providing services to taxonomists for standard genome sequencing and annotation.</title>
        <authorList>
            <consortium name="The Broad Institute Genomics Platform"/>
            <consortium name="The Broad Institute Genome Sequencing Center for Infectious Disease"/>
            <person name="Wu L."/>
            <person name="Ma J."/>
        </authorList>
    </citation>
    <scope>NUCLEOTIDE SEQUENCE [LARGE SCALE GENOMIC DNA]</scope>
    <source>
        <strain evidence="3">CGMCC 4.7198</strain>
    </source>
</reference>
<sequence length="183" mass="20492">MPTDQLTGVIGLFAEETRVRAFAAVALGADTPAKVMEKAGLSPKDATVALRRLQDQGVITEGEGGLGVAYGRFRDLARSAQAPQPVESYGSGDGQTEAVLRTFVRDGRLVRLPAQWERKLVVLRHIAERTFEPGVEYPERIVNERLRAWCEDAPTDHVTLRRYLVDLHHLRRQYGVYWRPAEA</sequence>
<dbReference type="Pfam" id="PF09860">
    <property type="entry name" value="DUF2087"/>
    <property type="match status" value="1"/>
</dbReference>
<dbReference type="EMBL" id="JBHTEC010000001">
    <property type="protein sequence ID" value="MFD0284321.1"/>
    <property type="molecule type" value="Genomic_DNA"/>
</dbReference>
<accession>A0ABW2VMQ9</accession>